<organism evidence="2 3">
    <name type="scientific">Flavobacterium piscis</name>
    <dbReference type="NCBI Taxonomy" id="1114874"/>
    <lineage>
        <taxon>Bacteria</taxon>
        <taxon>Pseudomonadati</taxon>
        <taxon>Bacteroidota</taxon>
        <taxon>Flavobacteriia</taxon>
        <taxon>Flavobacteriales</taxon>
        <taxon>Flavobacteriaceae</taxon>
        <taxon>Flavobacterium</taxon>
    </lineage>
</organism>
<evidence type="ECO:0000313" key="2">
    <source>
        <dbReference type="EMBL" id="MDR7208966.1"/>
    </source>
</evidence>
<feature type="domain" description="Formyl transferase N-terminal" evidence="1">
    <location>
        <begin position="86"/>
        <end position="196"/>
    </location>
</feature>
<reference evidence="2 3" key="1">
    <citation type="submission" date="2023-07" db="EMBL/GenBank/DDBJ databases">
        <title>Sorghum-associated microbial communities from plants grown in Nebraska, USA.</title>
        <authorList>
            <person name="Schachtman D."/>
        </authorList>
    </citation>
    <scope>NUCLEOTIDE SEQUENCE [LARGE SCALE GENOMIC DNA]</scope>
    <source>
        <strain evidence="2 3">4129</strain>
    </source>
</reference>
<protein>
    <submittedName>
        <fullName evidence="2">Methionyl-tRNA formyltransferase</fullName>
    </submittedName>
</protein>
<evidence type="ECO:0000313" key="3">
    <source>
        <dbReference type="Proteomes" id="UP001269081"/>
    </source>
</evidence>
<accession>A0ABU1Y602</accession>
<dbReference type="Gene3D" id="3.40.50.12230">
    <property type="match status" value="1"/>
</dbReference>
<dbReference type="InterPro" id="IPR002376">
    <property type="entry name" value="Formyl_transf_N"/>
</dbReference>
<dbReference type="Pfam" id="PF00551">
    <property type="entry name" value="Formyl_trans_N"/>
    <property type="match status" value="1"/>
</dbReference>
<comment type="caution">
    <text evidence="2">The sequence shown here is derived from an EMBL/GenBank/DDBJ whole genome shotgun (WGS) entry which is preliminary data.</text>
</comment>
<dbReference type="EMBL" id="JAVDWQ010000002">
    <property type="protein sequence ID" value="MDR7208966.1"/>
    <property type="molecule type" value="Genomic_DNA"/>
</dbReference>
<keyword evidence="3" id="KW-1185">Reference proteome</keyword>
<proteinExistence type="predicted"/>
<dbReference type="PANTHER" id="PTHR11138:SF5">
    <property type="entry name" value="METHIONYL-TRNA FORMYLTRANSFERASE, MITOCHONDRIAL"/>
    <property type="match status" value="1"/>
</dbReference>
<dbReference type="InterPro" id="IPR036477">
    <property type="entry name" value="Formyl_transf_N_sf"/>
</dbReference>
<dbReference type="Proteomes" id="UP001269081">
    <property type="component" value="Unassembled WGS sequence"/>
</dbReference>
<gene>
    <name evidence="2" type="ORF">J2W48_000896</name>
</gene>
<name>A0ABU1Y602_9FLAO</name>
<evidence type="ECO:0000259" key="1">
    <source>
        <dbReference type="Pfam" id="PF00551"/>
    </source>
</evidence>
<dbReference type="RefSeq" id="WP_310278653.1">
    <property type="nucleotide sequence ID" value="NZ_JAVDWQ010000002.1"/>
</dbReference>
<dbReference type="SUPFAM" id="SSF53328">
    <property type="entry name" value="Formyltransferase"/>
    <property type="match status" value="1"/>
</dbReference>
<dbReference type="PANTHER" id="PTHR11138">
    <property type="entry name" value="METHIONYL-TRNA FORMYLTRANSFERASE"/>
    <property type="match status" value="1"/>
</dbReference>
<sequence>MKIFYVTRHFNHSGYILLEKLIERGFNIEAVLLHKNKDKWRVRFFRFFLIFLYKVKCLYYRCQPLRTINSEEFLAKKYDIPIVWAESIKSDSFFKELSRINPDIIVLGGGWHELIPQRVYSFPKLGCLNTHPSLLPEFRGTSITRWQVLYGIEKSGSTIHYVDGTFDTGGILAQKEFKMSSEITPQQLFYELGHIGADIMVPLLKEIEKHGKKQTFHVEHNPIYYHYYKKWQWNEAHLLIDWAKSLKSIHYHILANTQESFQYLGPYFEYNKKKYIVRETELLNIGKNEKKYLENKYESNLYVFSIDNKSNIYILKKNCEFVLKIKKIQKFDKYYKYRRSYPANILLKMNKDQLFKKLNE</sequence>